<evidence type="ECO:0000313" key="1">
    <source>
        <dbReference type="EMBL" id="PPK49011.1"/>
    </source>
</evidence>
<dbReference type="AlphaFoldDB" id="A0A2S6FZJ7"/>
<evidence type="ECO:0000313" key="2">
    <source>
        <dbReference type="Proteomes" id="UP000239863"/>
    </source>
</evidence>
<dbReference type="Proteomes" id="UP000239863">
    <property type="component" value="Unassembled WGS sequence"/>
</dbReference>
<dbReference type="EMBL" id="PTIS01000003">
    <property type="protein sequence ID" value="PPK49011.1"/>
    <property type="molecule type" value="Genomic_DNA"/>
</dbReference>
<name>A0A2S6FZJ7_9CLOT</name>
<proteinExistence type="predicted"/>
<reference evidence="1 2" key="1">
    <citation type="submission" date="2018-02" db="EMBL/GenBank/DDBJ databases">
        <title>Genomic Encyclopedia of Archaeal and Bacterial Type Strains, Phase II (KMG-II): from individual species to whole genera.</title>
        <authorList>
            <person name="Goeker M."/>
        </authorList>
    </citation>
    <scope>NUCLEOTIDE SEQUENCE [LARGE SCALE GENOMIC DNA]</scope>
    <source>
        <strain evidence="1 2">DSM 15099</strain>
    </source>
</reference>
<organism evidence="1 2">
    <name type="scientific">Clostridium algidicarnis DSM 15099</name>
    <dbReference type="NCBI Taxonomy" id="1121295"/>
    <lineage>
        <taxon>Bacteria</taxon>
        <taxon>Bacillati</taxon>
        <taxon>Bacillota</taxon>
        <taxon>Clostridia</taxon>
        <taxon>Eubacteriales</taxon>
        <taxon>Clostridiaceae</taxon>
        <taxon>Clostridium</taxon>
    </lineage>
</organism>
<gene>
    <name evidence="1" type="ORF">BD821_103140</name>
</gene>
<accession>A0A2S6FZJ7</accession>
<protein>
    <submittedName>
        <fullName evidence="1">Uncharacterized protein</fullName>
    </submittedName>
</protein>
<sequence>MKNKSKFTITLLALTALVSIINNDKKTKRE</sequence>
<comment type="caution">
    <text evidence="1">The sequence shown here is derived from an EMBL/GenBank/DDBJ whole genome shotgun (WGS) entry which is preliminary data.</text>
</comment>